<dbReference type="OrthoDB" id="4095591at2759"/>
<feature type="compositionally biased region" description="Polar residues" evidence="1">
    <location>
        <begin position="136"/>
        <end position="152"/>
    </location>
</feature>
<name>Q6C8Q5_YARLI</name>
<dbReference type="VEuPathDB" id="FungiDB:YALI0_D17820g"/>
<protein>
    <submittedName>
        <fullName evidence="3">YALI0D17820p</fullName>
    </submittedName>
</protein>
<proteinExistence type="predicted"/>
<sequence length="1111" mass="126008">MSPKDIKPVGLGIALPIQDGKMDWTDPSSGYNFIQGDFLEVSNTIAPDAIGRGALDITAIPTENDLTVKLFDEFCHDDMYESAIDSASHNSVNSTSNPTFGSPSLAPIDSAPHSANVTPQSVLAQHGLMGAPAVPEQQQSNVHIQQQYQTQVHTEDHQPQQEQAQTPSLAHPQRQPHFQNLQSQLDHEQQTQHQSDAEHQTHHQQTHHQQTHHQQQLQVELENQTTNEPPVGHYAQQLYSADHQLQLQAHPSGHAAVQSQLQVRPQTSLFPNHDHAEFVQSRSRAQLQDSQLVHLQRPGQTQFHHHPTAQSHIQTQNHLNHGDPPQTMSGQIHFDRQTQLKLEFEPHPHPPVQSHSGVGMQSHAETFQNGAAQPQPSALQTGSAQPSQAQNQHPSAVSAQSTPETVPSPCLNSPPVHANDTSPGTVSAGKQSTTPQFPAQYSQSLDQSSSESQLQRQQLVVQNSSLIYNQQLLNSPFQVPQQAQFQPQLGEPSQELTMAQFPAQQVMSPVTRTLQFHVGAAPSNATLSNQPSPNQFQMIVAPAAPIGFSSRPWRTDPFQRWYSARIQMPLEPETAEDVNICNRLERAVAKVKICEDLQYSTVRAWDINQPLTLGQYDAMNKCEGEIVELSHHRLDEREQREKDDEKLALECSRNELLALHLRNQLMQFKLMFHGHPHFHALRVCNETCLTRYPAYPPPANAVVGVAGSNASTDNMKLSPPTLLEPLSPQELRRLEQLEEENENDYSNFPWAHRLVSLTQLERWKQRTHIVGELFYSSRPIHARQIRNIVRFLEDDFMHIKVTSLRAREVLREHFKNPYVTLFDHLQRQRVPEQRNPHIYQYVESIMDNVYLSAYYRVEAKKGTRKLDGPGGEYIPDEKDIGERYCGICDKWFKTRNHNWASHMTSTHGVCSATKSIYPFPLAVILGIPSTTQKEDGLVVHQNIIFETNSDGDLQIQNESQPRHHLLPDKDIKLSGLCPICCHYVPLYCKRGATVWTTWFRHQDKHIREFNQERNGGVAVNHNNPRNNKTRKEQICKERMQAWRQQQEERMSKRLKNDDMAFLEEGVVVDNVQNGSWLNEEFAMTQAEVTLTYQMGYQESEPGIGSGIQDFF</sequence>
<organism evidence="3 4">
    <name type="scientific">Yarrowia lipolytica (strain CLIB 122 / E 150)</name>
    <name type="common">Yeast</name>
    <name type="synonym">Candida lipolytica</name>
    <dbReference type="NCBI Taxonomy" id="284591"/>
    <lineage>
        <taxon>Eukaryota</taxon>
        <taxon>Fungi</taxon>
        <taxon>Dikarya</taxon>
        <taxon>Ascomycota</taxon>
        <taxon>Saccharomycotina</taxon>
        <taxon>Dipodascomycetes</taxon>
        <taxon>Dipodascales</taxon>
        <taxon>Dipodascales incertae sedis</taxon>
        <taxon>Yarrowia</taxon>
    </lineage>
</organism>
<evidence type="ECO:0000256" key="1">
    <source>
        <dbReference type="SAM" id="MobiDB-lite"/>
    </source>
</evidence>
<feature type="compositionally biased region" description="Basic and acidic residues" evidence="1">
    <location>
        <begin position="185"/>
        <end position="201"/>
    </location>
</feature>
<evidence type="ECO:0000313" key="4">
    <source>
        <dbReference type="Proteomes" id="UP000001300"/>
    </source>
</evidence>
<dbReference type="Proteomes" id="UP000001300">
    <property type="component" value="Chromosome D"/>
</dbReference>
<feature type="compositionally biased region" description="Polar residues" evidence="1">
    <location>
        <begin position="88"/>
        <end position="102"/>
    </location>
</feature>
<accession>Q6C8Q5</accession>
<reference evidence="3 4" key="1">
    <citation type="journal article" date="2004" name="Nature">
        <title>Genome evolution in yeasts.</title>
        <authorList>
            <consortium name="Genolevures"/>
            <person name="Dujon B."/>
            <person name="Sherman D."/>
            <person name="Fischer G."/>
            <person name="Durrens P."/>
            <person name="Casaregola S."/>
            <person name="Lafontaine I."/>
            <person name="de Montigny J."/>
            <person name="Marck C."/>
            <person name="Neuveglise C."/>
            <person name="Talla E."/>
            <person name="Goffard N."/>
            <person name="Frangeul L."/>
            <person name="Aigle M."/>
            <person name="Anthouard V."/>
            <person name="Babour A."/>
            <person name="Barbe V."/>
            <person name="Barnay S."/>
            <person name="Blanchin S."/>
            <person name="Beckerich J.M."/>
            <person name="Beyne E."/>
            <person name="Bleykasten C."/>
            <person name="Boisrame A."/>
            <person name="Boyer J."/>
            <person name="Cattolico L."/>
            <person name="Confanioleri F."/>
            <person name="de Daruvar A."/>
            <person name="Despons L."/>
            <person name="Fabre E."/>
            <person name="Fairhead C."/>
            <person name="Ferry-Dumazet H."/>
            <person name="Groppi A."/>
            <person name="Hantraye F."/>
            <person name="Hennequin C."/>
            <person name="Jauniaux N."/>
            <person name="Joyet P."/>
            <person name="Kachouri R."/>
            <person name="Kerrest A."/>
            <person name="Koszul R."/>
            <person name="Lemaire M."/>
            <person name="Lesur I."/>
            <person name="Ma L."/>
            <person name="Muller H."/>
            <person name="Nicaud J.M."/>
            <person name="Nikolski M."/>
            <person name="Oztas S."/>
            <person name="Ozier-Kalogeropoulos O."/>
            <person name="Pellenz S."/>
            <person name="Potier S."/>
            <person name="Richard G.F."/>
            <person name="Straub M.L."/>
            <person name="Suleau A."/>
            <person name="Swennene D."/>
            <person name="Tekaia F."/>
            <person name="Wesolowski-Louvel M."/>
            <person name="Westhof E."/>
            <person name="Wirth B."/>
            <person name="Zeniou-Meyer M."/>
            <person name="Zivanovic I."/>
            <person name="Bolotin-Fukuhara M."/>
            <person name="Thierry A."/>
            <person name="Bouchier C."/>
            <person name="Caudron B."/>
            <person name="Scarpelli C."/>
            <person name="Gaillardin C."/>
            <person name="Weissenbach J."/>
            <person name="Wincker P."/>
            <person name="Souciet J.L."/>
        </authorList>
    </citation>
    <scope>NUCLEOTIDE SEQUENCE [LARGE SCALE GENOMIC DNA]</scope>
    <source>
        <strain evidence="4">CLIB 122 / E 150</strain>
    </source>
</reference>
<feature type="region of interest" description="Disordered" evidence="1">
    <location>
        <begin position="368"/>
        <end position="450"/>
    </location>
</feature>
<dbReference type="PANTHER" id="PTHR10398">
    <property type="entry name" value="AFADIN"/>
    <property type="match status" value="1"/>
</dbReference>
<feature type="compositionally biased region" description="Polar residues" evidence="1">
    <location>
        <begin position="368"/>
        <end position="405"/>
    </location>
</feature>
<dbReference type="InterPro" id="IPR028842">
    <property type="entry name" value="Afadin"/>
</dbReference>
<dbReference type="HOGENOM" id="CLU_281773_0_0_1"/>
<feature type="region of interest" description="Disordered" evidence="1">
    <location>
        <begin position="88"/>
        <end position="113"/>
    </location>
</feature>
<dbReference type="RefSeq" id="XP_502957.3">
    <property type="nucleotide sequence ID" value="XM_502957.3"/>
</dbReference>
<feature type="region of interest" description="Disordered" evidence="1">
    <location>
        <begin position="135"/>
        <end position="218"/>
    </location>
</feature>
<feature type="domain" description="Transcription regulator Rua1 C-terminal" evidence="2">
    <location>
        <begin position="877"/>
        <end position="1004"/>
    </location>
</feature>
<feature type="region of interest" description="Disordered" evidence="1">
    <location>
        <begin position="300"/>
        <end position="330"/>
    </location>
</feature>
<dbReference type="PANTHER" id="PTHR10398:SF2">
    <property type="entry name" value="AFADIN"/>
    <property type="match status" value="1"/>
</dbReference>
<dbReference type="AlphaFoldDB" id="Q6C8Q5"/>
<dbReference type="EMBL" id="CR382130">
    <property type="protein sequence ID" value="CAG81149.1"/>
    <property type="molecule type" value="Genomic_DNA"/>
</dbReference>
<dbReference type="Pfam" id="PF14616">
    <property type="entry name" value="Rua1_C"/>
    <property type="match status" value="1"/>
</dbReference>
<keyword evidence="4" id="KW-1185">Reference proteome</keyword>
<dbReference type="InParanoid" id="Q6C8Q5"/>
<dbReference type="InterPro" id="IPR028012">
    <property type="entry name" value="Rua1_C"/>
</dbReference>
<dbReference type="KEGG" id="yli:2911316"/>
<gene>
    <name evidence="3" type="ORF">YALI0_D17820g</name>
</gene>
<feature type="compositionally biased region" description="Basic residues" evidence="1">
    <location>
        <begin position="202"/>
        <end position="211"/>
    </location>
</feature>
<feature type="compositionally biased region" description="Polar residues" evidence="1">
    <location>
        <begin position="419"/>
        <end position="439"/>
    </location>
</feature>
<evidence type="ECO:0000259" key="2">
    <source>
        <dbReference type="Pfam" id="PF14616"/>
    </source>
</evidence>
<evidence type="ECO:0000313" key="3">
    <source>
        <dbReference type="EMBL" id="CAG81149.1"/>
    </source>
</evidence>
<feature type="compositionally biased region" description="Polar residues" evidence="1">
    <location>
        <begin position="300"/>
        <end position="319"/>
    </location>
</feature>
<feature type="compositionally biased region" description="Low complexity" evidence="1">
    <location>
        <begin position="440"/>
        <end position="450"/>
    </location>
</feature>